<keyword evidence="5 6" id="KW-0472">Membrane</keyword>
<dbReference type="SUPFAM" id="SSF103473">
    <property type="entry name" value="MFS general substrate transporter"/>
    <property type="match status" value="1"/>
</dbReference>
<dbReference type="Gene3D" id="1.20.1720.10">
    <property type="entry name" value="Multidrug resistance protein D"/>
    <property type="match status" value="1"/>
</dbReference>
<feature type="transmembrane region" description="Helical" evidence="6">
    <location>
        <begin position="125"/>
        <end position="147"/>
    </location>
</feature>
<feature type="transmembrane region" description="Helical" evidence="6">
    <location>
        <begin position="100"/>
        <end position="119"/>
    </location>
</feature>
<feature type="transmembrane region" description="Helical" evidence="6">
    <location>
        <begin position="249"/>
        <end position="268"/>
    </location>
</feature>
<dbReference type="VEuPathDB" id="AmoebaDB:ACA1_063140"/>
<dbReference type="InterPro" id="IPR036259">
    <property type="entry name" value="MFS_trans_sf"/>
</dbReference>
<gene>
    <name evidence="8" type="ORF">ACA1_063140</name>
</gene>
<sequence length="386" mass="41018">MYLPTINEVIRDLDTSEEMVAWTLSVYALGRALFPMWWGPLSDRHGRRAVLLVGFAIFCAAGAFSAYAWNVELLIGGRVFQSLGLSAAGVVGAGSLADGWYSAMALTGAVVGPALGGFVGQYFGWRAIFGSMAVAAGLLMILMVFFLPETLPISGPRRSANPIHALKLFLDPSLLVLIQMKSLYGLTDSEIGLAYVPFGLATVLGTLLGGKAADACFRVKGLGGRLIPSLFGALCTIGALMMFAFTIEWSYWLSMASVALVGFLLTFTRTGFSTFAVEQRPQSAASVQACISSFSSLSGFVVLNAGPVVIARTSIRWAFSGYSLLIVAVCAPLIFLLCSWLGVEKVEDKDKPLDLSAATAFGDHDELATISETTPLKLAAFATLRS</sequence>
<organism evidence="8 9">
    <name type="scientific">Acanthamoeba castellanii (strain ATCC 30010 / Neff)</name>
    <dbReference type="NCBI Taxonomy" id="1257118"/>
    <lineage>
        <taxon>Eukaryota</taxon>
        <taxon>Amoebozoa</taxon>
        <taxon>Discosea</taxon>
        <taxon>Longamoebia</taxon>
        <taxon>Centramoebida</taxon>
        <taxon>Acanthamoebidae</taxon>
        <taxon>Acanthamoeba</taxon>
    </lineage>
</organism>
<dbReference type="GO" id="GO:0022857">
    <property type="term" value="F:transmembrane transporter activity"/>
    <property type="evidence" value="ECO:0007669"/>
    <property type="project" value="InterPro"/>
</dbReference>
<feature type="domain" description="Major facilitator superfamily (MFS) profile" evidence="7">
    <location>
        <begin position="1"/>
        <end position="386"/>
    </location>
</feature>
<dbReference type="RefSeq" id="XP_004339563.1">
    <property type="nucleotide sequence ID" value="XM_004339515.1"/>
</dbReference>
<evidence type="ECO:0000256" key="3">
    <source>
        <dbReference type="ARBA" id="ARBA00022692"/>
    </source>
</evidence>
<dbReference type="PANTHER" id="PTHR23502:SF132">
    <property type="entry name" value="POLYAMINE TRANSPORTER 2-RELATED"/>
    <property type="match status" value="1"/>
</dbReference>
<dbReference type="Pfam" id="PF07690">
    <property type="entry name" value="MFS_1"/>
    <property type="match status" value="1"/>
</dbReference>
<evidence type="ECO:0000313" key="9">
    <source>
        <dbReference type="Proteomes" id="UP000011083"/>
    </source>
</evidence>
<comment type="subcellular location">
    <subcellularLocation>
        <location evidence="1">Membrane</location>
        <topology evidence="1">Multi-pass membrane protein</topology>
    </subcellularLocation>
</comment>
<dbReference type="PANTHER" id="PTHR23502">
    <property type="entry name" value="MAJOR FACILITATOR SUPERFAMILY"/>
    <property type="match status" value="1"/>
</dbReference>
<evidence type="ECO:0000256" key="6">
    <source>
        <dbReference type="SAM" id="Phobius"/>
    </source>
</evidence>
<dbReference type="Proteomes" id="UP000011083">
    <property type="component" value="Unassembled WGS sequence"/>
</dbReference>
<keyword evidence="4 6" id="KW-1133">Transmembrane helix</keyword>
<dbReference type="OrthoDB" id="9986881at2759"/>
<feature type="transmembrane region" description="Helical" evidence="6">
    <location>
        <begin position="20"/>
        <end position="38"/>
    </location>
</feature>
<dbReference type="InterPro" id="IPR020846">
    <property type="entry name" value="MFS_dom"/>
</dbReference>
<evidence type="ECO:0000256" key="1">
    <source>
        <dbReference type="ARBA" id="ARBA00004141"/>
    </source>
</evidence>
<feature type="transmembrane region" description="Helical" evidence="6">
    <location>
        <begin position="322"/>
        <end position="343"/>
    </location>
</feature>
<feature type="transmembrane region" description="Helical" evidence="6">
    <location>
        <begin position="50"/>
        <end position="69"/>
    </location>
</feature>
<feature type="transmembrane region" description="Helical" evidence="6">
    <location>
        <begin position="192"/>
        <end position="210"/>
    </location>
</feature>
<name>L8GX17_ACACF</name>
<feature type="transmembrane region" description="Helical" evidence="6">
    <location>
        <begin position="289"/>
        <end position="310"/>
    </location>
</feature>
<dbReference type="GeneID" id="14918258"/>
<dbReference type="STRING" id="1257118.L8GX17"/>
<protein>
    <submittedName>
        <fullName evidence="8">Transporter, major facilitator subfamily protein</fullName>
    </submittedName>
</protein>
<dbReference type="PROSITE" id="PS50850">
    <property type="entry name" value="MFS"/>
    <property type="match status" value="1"/>
</dbReference>
<evidence type="ECO:0000256" key="5">
    <source>
        <dbReference type="ARBA" id="ARBA00023136"/>
    </source>
</evidence>
<dbReference type="GO" id="GO:0005886">
    <property type="term" value="C:plasma membrane"/>
    <property type="evidence" value="ECO:0007669"/>
    <property type="project" value="TreeGrafter"/>
</dbReference>
<proteinExistence type="predicted"/>
<accession>L8GX17</accession>
<dbReference type="AlphaFoldDB" id="L8GX17"/>
<evidence type="ECO:0000313" key="8">
    <source>
        <dbReference type="EMBL" id="ELR17550.1"/>
    </source>
</evidence>
<evidence type="ECO:0000256" key="4">
    <source>
        <dbReference type="ARBA" id="ARBA00022989"/>
    </source>
</evidence>
<dbReference type="EMBL" id="KB007974">
    <property type="protein sequence ID" value="ELR17550.1"/>
    <property type="molecule type" value="Genomic_DNA"/>
</dbReference>
<reference evidence="8 9" key="1">
    <citation type="journal article" date="2013" name="Genome Biol.">
        <title>Genome of Acanthamoeba castellanii highlights extensive lateral gene transfer and early evolution of tyrosine kinase signaling.</title>
        <authorList>
            <person name="Clarke M."/>
            <person name="Lohan A.J."/>
            <person name="Liu B."/>
            <person name="Lagkouvardos I."/>
            <person name="Roy S."/>
            <person name="Zafar N."/>
            <person name="Bertelli C."/>
            <person name="Schilde C."/>
            <person name="Kianianmomeni A."/>
            <person name="Burglin T.R."/>
            <person name="Frech C."/>
            <person name="Turcotte B."/>
            <person name="Kopec K.O."/>
            <person name="Synnott J.M."/>
            <person name="Choo C."/>
            <person name="Paponov I."/>
            <person name="Finkler A."/>
            <person name="Soon Heng Tan C."/>
            <person name="Hutchins A.P."/>
            <person name="Weinmeier T."/>
            <person name="Rattei T."/>
            <person name="Chu J.S."/>
            <person name="Gimenez G."/>
            <person name="Irimia M."/>
            <person name="Rigden D.J."/>
            <person name="Fitzpatrick D.A."/>
            <person name="Lorenzo-Morales J."/>
            <person name="Bateman A."/>
            <person name="Chiu C.H."/>
            <person name="Tang P."/>
            <person name="Hegemann P."/>
            <person name="Fromm H."/>
            <person name="Raoult D."/>
            <person name="Greub G."/>
            <person name="Miranda-Saavedra D."/>
            <person name="Chen N."/>
            <person name="Nash P."/>
            <person name="Ginger M.L."/>
            <person name="Horn M."/>
            <person name="Schaap P."/>
            <person name="Caler L."/>
            <person name="Loftus B."/>
        </authorList>
    </citation>
    <scope>NUCLEOTIDE SEQUENCE [LARGE SCALE GENOMIC DNA]</scope>
    <source>
        <strain evidence="8 9">Neff</strain>
    </source>
</reference>
<keyword evidence="9" id="KW-1185">Reference proteome</keyword>
<evidence type="ECO:0000259" key="7">
    <source>
        <dbReference type="PROSITE" id="PS50850"/>
    </source>
</evidence>
<dbReference type="InterPro" id="IPR011701">
    <property type="entry name" value="MFS"/>
</dbReference>
<feature type="transmembrane region" description="Helical" evidence="6">
    <location>
        <begin position="222"/>
        <end position="243"/>
    </location>
</feature>
<dbReference type="KEGG" id="acan:ACA1_063140"/>
<keyword evidence="3 6" id="KW-0812">Transmembrane</keyword>
<evidence type="ECO:0000256" key="2">
    <source>
        <dbReference type="ARBA" id="ARBA00022448"/>
    </source>
</evidence>
<keyword evidence="2" id="KW-0813">Transport</keyword>